<name>A0A6B2MP90_9BURK</name>
<accession>A0A6B2MP90</accession>
<evidence type="ECO:0000313" key="1">
    <source>
        <dbReference type="EMBL" id="NDV77304.1"/>
    </source>
</evidence>
<protein>
    <submittedName>
        <fullName evidence="1">Uncharacterized protein</fullName>
    </submittedName>
</protein>
<dbReference type="AlphaFoldDB" id="A0A6B2MP90"/>
<dbReference type="EMBL" id="JAAEAM010000072">
    <property type="protein sequence ID" value="NDV77304.1"/>
    <property type="molecule type" value="Genomic_DNA"/>
</dbReference>
<gene>
    <name evidence="1" type="ORF">GFJ35_35470</name>
</gene>
<comment type="caution">
    <text evidence="1">The sequence shown here is derived from an EMBL/GenBank/DDBJ whole genome shotgun (WGS) entry which is preliminary data.</text>
</comment>
<organism evidence="1">
    <name type="scientific">Burkholderia cenocepacia</name>
    <dbReference type="NCBI Taxonomy" id="95486"/>
    <lineage>
        <taxon>Bacteria</taxon>
        <taxon>Pseudomonadati</taxon>
        <taxon>Pseudomonadota</taxon>
        <taxon>Betaproteobacteria</taxon>
        <taxon>Burkholderiales</taxon>
        <taxon>Burkholderiaceae</taxon>
        <taxon>Burkholderia</taxon>
        <taxon>Burkholderia cepacia complex</taxon>
    </lineage>
</organism>
<proteinExistence type="predicted"/>
<reference evidence="1" key="1">
    <citation type="submission" date="2019-11" db="EMBL/GenBank/DDBJ databases">
        <title>Burkholderia cenocepacia CF.</title>
        <authorList>
            <person name="Vianna E.F."/>
            <person name="Marques E.A."/>
            <person name="Albano R.M."/>
            <person name="Leao R.S."/>
        </authorList>
    </citation>
    <scope>NUCLEOTIDE SEQUENCE</scope>
    <source>
        <strain evidence="1">MS-2140</strain>
    </source>
</reference>
<dbReference type="RefSeq" id="WP_163126372.1">
    <property type="nucleotide sequence ID" value="NZ_JAAEAM010000072.1"/>
</dbReference>
<sequence length="196" mass="21075">MKMARASKADLDAAIDVSNVIEQLEKGWMPYDDDSDKLERFDRDDAKQCQRALAAILDAASTGNLFRVTFGMTVVLDPRNELLDPAADTLELHPKLVAARAGVPPATAAEATDVQWWLAELDQYGNPKLSDGAHSERAGADKAMYLIKSLGLDNKGKRWAVARVELSEPQPSADGVNHDAVSACRAMVDAARAGGA</sequence>